<dbReference type="RefSeq" id="WP_158572248.1">
    <property type="nucleotide sequence ID" value="NZ_AP019695.1"/>
</dbReference>
<protein>
    <submittedName>
        <fullName evidence="1">Uncharacterized protein</fullName>
    </submittedName>
</protein>
<reference evidence="2" key="1">
    <citation type="submission" date="2019-05" db="EMBL/GenBank/DDBJ databases">
        <title>Complete genome sequencing of Absiella argi strain JCM 30884.</title>
        <authorList>
            <person name="Sakamoto M."/>
            <person name="Murakami T."/>
            <person name="Mori H."/>
        </authorList>
    </citation>
    <scope>NUCLEOTIDE SEQUENCE [LARGE SCALE GENOMIC DNA]</scope>
    <source>
        <strain evidence="2">JCM 30884</strain>
    </source>
</reference>
<dbReference type="AlphaFoldDB" id="A0A6N4TEU7"/>
<dbReference type="KEGG" id="aarg:Aargi30884_01760"/>
<accession>A0A6N4TEU7</accession>
<keyword evidence="2" id="KW-1185">Reference proteome</keyword>
<proteinExistence type="predicted"/>
<dbReference type="EMBL" id="AP019695">
    <property type="protein sequence ID" value="BBK21273.1"/>
    <property type="molecule type" value="Genomic_DNA"/>
</dbReference>
<evidence type="ECO:0000313" key="2">
    <source>
        <dbReference type="Proteomes" id="UP000464754"/>
    </source>
</evidence>
<name>A0A6N4TEU7_9FIRM</name>
<evidence type="ECO:0000313" key="1">
    <source>
        <dbReference type="EMBL" id="BBK21273.1"/>
    </source>
</evidence>
<gene>
    <name evidence="1" type="ORF">Aargi30884_01760</name>
</gene>
<dbReference type="Proteomes" id="UP000464754">
    <property type="component" value="Chromosome"/>
</dbReference>
<sequence length="50" mass="5556">MIGLILNNNNGILQIALLDHKKEIFLIGDDRNVGTSCMVGIDANGEYYLY</sequence>
<organism evidence="1 2">
    <name type="scientific">Amedibacterium intestinale</name>
    <dbReference type="NCBI Taxonomy" id="2583452"/>
    <lineage>
        <taxon>Bacteria</taxon>
        <taxon>Bacillati</taxon>
        <taxon>Bacillota</taxon>
        <taxon>Erysipelotrichia</taxon>
        <taxon>Erysipelotrichales</taxon>
        <taxon>Erysipelotrichaceae</taxon>
        <taxon>Amedibacterium</taxon>
    </lineage>
</organism>